<keyword evidence="1" id="KW-0732">Signal</keyword>
<dbReference type="AlphaFoldDB" id="A0A2I2EXW5"/>
<evidence type="ECO:0000313" key="2">
    <source>
        <dbReference type="EMBL" id="PLB33236.1"/>
    </source>
</evidence>
<keyword evidence="3" id="KW-1185">Reference proteome</keyword>
<dbReference type="Proteomes" id="UP000234585">
    <property type="component" value="Unassembled WGS sequence"/>
</dbReference>
<dbReference type="RefSeq" id="XP_024667248.1">
    <property type="nucleotide sequence ID" value="XM_024814627.1"/>
</dbReference>
<dbReference type="GeneID" id="36521787"/>
<organism evidence="2 3">
    <name type="scientific">Aspergillus candidus</name>
    <dbReference type="NCBI Taxonomy" id="41067"/>
    <lineage>
        <taxon>Eukaryota</taxon>
        <taxon>Fungi</taxon>
        <taxon>Dikarya</taxon>
        <taxon>Ascomycota</taxon>
        <taxon>Pezizomycotina</taxon>
        <taxon>Eurotiomycetes</taxon>
        <taxon>Eurotiomycetidae</taxon>
        <taxon>Eurotiales</taxon>
        <taxon>Aspergillaceae</taxon>
        <taxon>Aspergillus</taxon>
        <taxon>Aspergillus subgen. Circumdati</taxon>
    </lineage>
</organism>
<proteinExistence type="predicted"/>
<name>A0A2I2EXW5_ASPCN</name>
<sequence length="51" mass="5479">MMHLVMPAWAILICSSCVGSSSAFHGFVLAPLPGLVQAIIHFDSPGLKIQW</sequence>
<accession>A0A2I2EXW5</accession>
<feature type="chain" id="PRO_5014197715" evidence="1">
    <location>
        <begin position="24"/>
        <end position="51"/>
    </location>
</feature>
<feature type="signal peptide" evidence="1">
    <location>
        <begin position="1"/>
        <end position="23"/>
    </location>
</feature>
<gene>
    <name evidence="2" type="ORF">BDW47DRAFT_114313</name>
</gene>
<evidence type="ECO:0000256" key="1">
    <source>
        <dbReference type="SAM" id="SignalP"/>
    </source>
</evidence>
<dbReference type="EMBL" id="KZ559217">
    <property type="protein sequence ID" value="PLB33236.1"/>
    <property type="molecule type" value="Genomic_DNA"/>
</dbReference>
<protein>
    <submittedName>
        <fullName evidence="2">Uncharacterized protein</fullName>
    </submittedName>
</protein>
<evidence type="ECO:0000313" key="3">
    <source>
        <dbReference type="Proteomes" id="UP000234585"/>
    </source>
</evidence>
<reference evidence="2 3" key="1">
    <citation type="submission" date="2017-12" db="EMBL/GenBank/DDBJ databases">
        <authorList>
            <consortium name="DOE Joint Genome Institute"/>
            <person name="Haridas S."/>
            <person name="Kjaerbolling I."/>
            <person name="Vesth T.C."/>
            <person name="Frisvad J.C."/>
            <person name="Nybo J.L."/>
            <person name="Theobald S."/>
            <person name="Kuo A."/>
            <person name="Bowyer P."/>
            <person name="Matsuda Y."/>
            <person name="Mondo S."/>
            <person name="Lyhne E.K."/>
            <person name="Kogle M.E."/>
            <person name="Clum A."/>
            <person name="Lipzen A."/>
            <person name="Salamov A."/>
            <person name="Ngan C.Y."/>
            <person name="Daum C."/>
            <person name="Chiniquy J."/>
            <person name="Barry K."/>
            <person name="LaButti K."/>
            <person name="Simmons B.A."/>
            <person name="Magnuson J.K."/>
            <person name="Mortensen U.H."/>
            <person name="Larsen T.O."/>
            <person name="Grigoriev I.V."/>
            <person name="Baker S.E."/>
            <person name="Andersen M.R."/>
            <person name="Nordberg H.P."/>
            <person name="Cantor M.N."/>
            <person name="Hua S.X."/>
        </authorList>
    </citation>
    <scope>NUCLEOTIDE SEQUENCE [LARGE SCALE GENOMIC DNA]</scope>
    <source>
        <strain evidence="2 3">CBS 102.13</strain>
    </source>
</reference>